<dbReference type="InterPro" id="IPR036938">
    <property type="entry name" value="PAP2/HPO_sf"/>
</dbReference>
<reference evidence="9 10" key="1">
    <citation type="submission" date="2019-02" db="EMBL/GenBank/DDBJ databases">
        <title>Deep-cultivation of Planctomycetes and their phenomic and genomic characterization uncovers novel biology.</title>
        <authorList>
            <person name="Wiegand S."/>
            <person name="Jogler M."/>
            <person name="Boedeker C."/>
            <person name="Pinto D."/>
            <person name="Vollmers J."/>
            <person name="Rivas-Marin E."/>
            <person name="Kohn T."/>
            <person name="Peeters S.H."/>
            <person name="Heuer A."/>
            <person name="Rast P."/>
            <person name="Oberbeckmann S."/>
            <person name="Bunk B."/>
            <person name="Jeske O."/>
            <person name="Meyerdierks A."/>
            <person name="Storesund J.E."/>
            <person name="Kallscheuer N."/>
            <person name="Luecker S."/>
            <person name="Lage O.M."/>
            <person name="Pohl T."/>
            <person name="Merkel B.J."/>
            <person name="Hornburger P."/>
            <person name="Mueller R.-W."/>
            <person name="Bruemmer F."/>
            <person name="Labrenz M."/>
            <person name="Spormann A.M."/>
            <person name="Op den Camp H."/>
            <person name="Overmann J."/>
            <person name="Amann R."/>
            <person name="Jetten M.S.M."/>
            <person name="Mascher T."/>
            <person name="Medema M.H."/>
            <person name="Devos D.P."/>
            <person name="Kaster A.-K."/>
            <person name="Ovreas L."/>
            <person name="Rohde M."/>
            <person name="Galperin M.Y."/>
            <person name="Jogler C."/>
        </authorList>
    </citation>
    <scope>NUCLEOTIDE SEQUENCE [LARGE SCALE GENOMIC DNA]</scope>
    <source>
        <strain evidence="9 10">Pla175</strain>
    </source>
</reference>
<dbReference type="RefSeq" id="WP_145283801.1">
    <property type="nucleotide sequence ID" value="NZ_CP036291.1"/>
</dbReference>
<accession>A0A518DAZ5</accession>
<dbReference type="GO" id="GO:0005886">
    <property type="term" value="C:plasma membrane"/>
    <property type="evidence" value="ECO:0007669"/>
    <property type="project" value="UniProtKB-SubCell"/>
</dbReference>
<proteinExistence type="predicted"/>
<dbReference type="KEGG" id="pnd:Pla175_20370"/>
<organism evidence="9 10">
    <name type="scientific">Pirellulimonas nuda</name>
    <dbReference type="NCBI Taxonomy" id="2528009"/>
    <lineage>
        <taxon>Bacteria</taxon>
        <taxon>Pseudomonadati</taxon>
        <taxon>Planctomycetota</taxon>
        <taxon>Planctomycetia</taxon>
        <taxon>Pirellulales</taxon>
        <taxon>Lacipirellulaceae</taxon>
        <taxon>Pirellulimonas</taxon>
    </lineage>
</organism>
<dbReference type="EMBL" id="CP036291">
    <property type="protein sequence ID" value="QDU88657.1"/>
    <property type="molecule type" value="Genomic_DNA"/>
</dbReference>
<dbReference type="Pfam" id="PF01569">
    <property type="entry name" value="PAP2"/>
    <property type="match status" value="1"/>
</dbReference>
<keyword evidence="4" id="KW-0378">Hydrolase</keyword>
<evidence type="ECO:0000256" key="5">
    <source>
        <dbReference type="ARBA" id="ARBA00022989"/>
    </source>
</evidence>
<evidence type="ECO:0000256" key="2">
    <source>
        <dbReference type="ARBA" id="ARBA00022475"/>
    </source>
</evidence>
<evidence type="ECO:0000313" key="9">
    <source>
        <dbReference type="EMBL" id="QDU88657.1"/>
    </source>
</evidence>
<feature type="domain" description="Phosphatidic acid phosphatase type 2/haloperoxidase" evidence="8">
    <location>
        <begin position="87"/>
        <end position="208"/>
    </location>
</feature>
<feature type="transmembrane region" description="Helical" evidence="7">
    <location>
        <begin position="61"/>
        <end position="81"/>
    </location>
</feature>
<comment type="subcellular location">
    <subcellularLocation>
        <location evidence="1">Cell membrane</location>
        <topology evidence="1">Multi-pass membrane protein</topology>
    </subcellularLocation>
</comment>
<keyword evidence="3 7" id="KW-0812">Transmembrane</keyword>
<dbReference type="OrthoDB" id="268168at2"/>
<dbReference type="GO" id="GO:0016787">
    <property type="term" value="F:hydrolase activity"/>
    <property type="evidence" value="ECO:0007669"/>
    <property type="project" value="UniProtKB-KW"/>
</dbReference>
<keyword evidence="10" id="KW-1185">Reference proteome</keyword>
<dbReference type="PANTHER" id="PTHR14969">
    <property type="entry name" value="SPHINGOSINE-1-PHOSPHATE PHOSPHOHYDROLASE"/>
    <property type="match status" value="1"/>
</dbReference>
<evidence type="ECO:0000313" key="10">
    <source>
        <dbReference type="Proteomes" id="UP000317429"/>
    </source>
</evidence>
<keyword evidence="6 7" id="KW-0472">Membrane</keyword>
<dbReference type="InterPro" id="IPR000326">
    <property type="entry name" value="PAP2/HPO"/>
</dbReference>
<feature type="transmembrane region" description="Helical" evidence="7">
    <location>
        <begin position="87"/>
        <end position="106"/>
    </location>
</feature>
<evidence type="ECO:0000259" key="8">
    <source>
        <dbReference type="SMART" id="SM00014"/>
    </source>
</evidence>
<evidence type="ECO:0000256" key="6">
    <source>
        <dbReference type="ARBA" id="ARBA00023136"/>
    </source>
</evidence>
<dbReference type="AlphaFoldDB" id="A0A518DAZ5"/>
<dbReference type="PANTHER" id="PTHR14969:SF62">
    <property type="entry name" value="DECAPRENYLPHOSPHORYL-5-PHOSPHORIBOSE PHOSPHATASE RV3807C-RELATED"/>
    <property type="match status" value="1"/>
</dbReference>
<dbReference type="Gene3D" id="1.20.144.10">
    <property type="entry name" value="Phosphatidic acid phosphatase type 2/haloperoxidase"/>
    <property type="match status" value="1"/>
</dbReference>
<evidence type="ECO:0000256" key="7">
    <source>
        <dbReference type="SAM" id="Phobius"/>
    </source>
</evidence>
<dbReference type="Proteomes" id="UP000317429">
    <property type="component" value="Chromosome"/>
</dbReference>
<dbReference type="SMART" id="SM00014">
    <property type="entry name" value="acidPPc"/>
    <property type="match status" value="1"/>
</dbReference>
<keyword evidence="5 7" id="KW-1133">Transmembrane helix</keyword>
<sequence length="245" mass="25931">MPSRDGTSTPTNTGGTYSRLWLVLLLLALVVGPASLRIDLPAARWFAQNPARGDLADGVQIAEFFGHGLGVVLILVVVATLDPKGRILLPRLATSSLGAGLVANVFKMLLERHRPGTLDLNAAGLWNTFGDWLPLLSHGQGMQSFPSAHTATAAGLAVALSAAYPRGRWLFVALCLGVGLQRMAVQAHFPSDVVYGGVVGAIWGIRCQVGLLGRWFDLIEALWIRGPNADPKSASPPSQGRSKVA</sequence>
<protein>
    <submittedName>
        <fullName evidence="9">PAP2 superfamily protein</fullName>
    </submittedName>
</protein>
<evidence type="ECO:0000256" key="4">
    <source>
        <dbReference type="ARBA" id="ARBA00022801"/>
    </source>
</evidence>
<evidence type="ECO:0000256" key="1">
    <source>
        <dbReference type="ARBA" id="ARBA00004651"/>
    </source>
</evidence>
<dbReference type="SUPFAM" id="SSF48317">
    <property type="entry name" value="Acid phosphatase/Vanadium-dependent haloperoxidase"/>
    <property type="match status" value="1"/>
</dbReference>
<gene>
    <name evidence="9" type="ORF">Pla175_20370</name>
</gene>
<keyword evidence="2" id="KW-1003">Cell membrane</keyword>
<name>A0A518DAZ5_9BACT</name>
<evidence type="ECO:0000256" key="3">
    <source>
        <dbReference type="ARBA" id="ARBA00022692"/>
    </source>
</evidence>
<feature type="transmembrane region" description="Helical" evidence="7">
    <location>
        <begin position="20"/>
        <end position="40"/>
    </location>
</feature>